<name>A0A6N7Q3U6_9BACT</name>
<dbReference type="RefSeq" id="WP_153824084.1">
    <property type="nucleotide sequence ID" value="NZ_WJIE01000016.1"/>
</dbReference>
<keyword evidence="3" id="KW-1185">Reference proteome</keyword>
<reference evidence="2 3" key="1">
    <citation type="submission" date="2019-10" db="EMBL/GenBank/DDBJ databases">
        <title>A soil myxobacterium in the family Polyangiaceae.</title>
        <authorList>
            <person name="Li Y."/>
            <person name="Wang J."/>
        </authorList>
    </citation>
    <scope>NUCLEOTIDE SEQUENCE [LARGE SCALE GENOMIC DNA]</scope>
    <source>
        <strain evidence="2 3">DSM 14734</strain>
    </source>
</reference>
<comment type="caution">
    <text evidence="2">The sequence shown here is derived from an EMBL/GenBank/DDBJ whole genome shotgun (WGS) entry which is preliminary data.</text>
</comment>
<feature type="signal peptide" evidence="1">
    <location>
        <begin position="1"/>
        <end position="27"/>
    </location>
</feature>
<dbReference type="OrthoDB" id="5506148at2"/>
<dbReference type="Proteomes" id="UP000440224">
    <property type="component" value="Unassembled WGS sequence"/>
</dbReference>
<dbReference type="AlphaFoldDB" id="A0A6N7Q3U6"/>
<accession>A0A6N7Q3U6</accession>
<dbReference type="EMBL" id="WJIE01000016">
    <property type="protein sequence ID" value="MRG97305.1"/>
    <property type="molecule type" value="Genomic_DNA"/>
</dbReference>
<gene>
    <name evidence="2" type="ORF">GF068_36065</name>
</gene>
<keyword evidence="1" id="KW-0732">Signal</keyword>
<sequence length="299" mass="31480">MSRIGTSLSVALVASSLAFVAGTSAHAAVAPSFSSIPEARVPEMLHPKDAPDAIPAGESLEGVRVEADAFQGKRAFANVHVEGGRCLTAGATPRGVAPSGSAQTLVRAGAVVPMRVERLVERKPGEAELEVVDGWLDARTSSVRKVATTRVPLTTLAKGPASYVVYGLRKGNELQVVIPAQERLGYVDPRGQVGFTQCGHLRIGLDTTATNGAMIMAAGRIRTNRVASPQPARTTLSGSQILPQSRAKPSDVGMRVIQVSVSTSRTKRDHEPLVGVSVGWAEDDDGTQPAVFDVDMHHR</sequence>
<organism evidence="2 3">
    <name type="scientific">Polyangium spumosum</name>
    <dbReference type="NCBI Taxonomy" id="889282"/>
    <lineage>
        <taxon>Bacteria</taxon>
        <taxon>Pseudomonadati</taxon>
        <taxon>Myxococcota</taxon>
        <taxon>Polyangia</taxon>
        <taxon>Polyangiales</taxon>
        <taxon>Polyangiaceae</taxon>
        <taxon>Polyangium</taxon>
    </lineage>
</organism>
<evidence type="ECO:0000256" key="1">
    <source>
        <dbReference type="SAM" id="SignalP"/>
    </source>
</evidence>
<evidence type="ECO:0000313" key="3">
    <source>
        <dbReference type="Proteomes" id="UP000440224"/>
    </source>
</evidence>
<proteinExistence type="predicted"/>
<feature type="chain" id="PRO_5026940067" evidence="1">
    <location>
        <begin position="28"/>
        <end position="299"/>
    </location>
</feature>
<protein>
    <submittedName>
        <fullName evidence="2">Uncharacterized protein</fullName>
    </submittedName>
</protein>
<evidence type="ECO:0000313" key="2">
    <source>
        <dbReference type="EMBL" id="MRG97305.1"/>
    </source>
</evidence>